<dbReference type="SUPFAM" id="SSF49764">
    <property type="entry name" value="HSP20-like chaperones"/>
    <property type="match status" value="1"/>
</dbReference>
<comment type="caution">
    <text evidence="1">The sequence shown here is derived from an EMBL/GenBank/DDBJ whole genome shotgun (WGS) entry which is preliminary data.</text>
</comment>
<dbReference type="RefSeq" id="XP_001608823.1">
    <property type="nucleotide sequence ID" value="XM_001608773.1"/>
</dbReference>
<dbReference type="Gene3D" id="2.60.40.790">
    <property type="match status" value="1"/>
</dbReference>
<dbReference type="KEGG" id="bbo:BBOV_I001710"/>
<dbReference type="OMA" id="DTQLWEI"/>
<name>A7AW27_BABBO</name>
<dbReference type="VEuPathDB" id="PiroplasmaDB:BBOV_I001710"/>
<proteinExistence type="predicted"/>
<reference evidence="2" key="3">
    <citation type="journal article" date="2021" name="Int. J. Parasitol.">
        <title>Comparative analysis of gene expression between Babesia bovis blood stages and kinetes allowed by improved genome annotation.</title>
        <authorList>
            <person name="Ueti M.W."/>
            <person name="Johnson W.C."/>
            <person name="Kappmeyer L.S."/>
            <person name="Herndon D.R."/>
            <person name="Mousel M.R."/>
            <person name="Reif K.E."/>
            <person name="Taus N.S."/>
            <person name="Ifeonu O.O."/>
            <person name="Silva J.C."/>
            <person name="Suarez C.E."/>
            <person name="Brayton K.A."/>
        </authorList>
    </citation>
    <scope>NUCLEOTIDE SEQUENCE [LARGE SCALE GENOMIC DNA]</scope>
</reference>
<sequence length="235" mass="27549">MPIDYSKWDNLELSDSDDDRKPNVIKLDGSQRVQLGRNGYNIVSNSPKVNTSHDLVALSKFWKKHVENGSVVERSHVFSQSRYEICLLIAVREEQNAKFDVVVTKSRLKILRSGVEIFNREFYATVKDTDDCVIWRIVRQNVDWKAIEAWCNSSQTQNSDKEITFTEFYQQSFIEIELTKENSIADCFIWWPKAFKDDEKSIKFVSKGGQTFMESWNQAHEAFRERVKNFEKVNL</sequence>
<dbReference type="InterPro" id="IPR008978">
    <property type="entry name" value="HSP20-like_chaperone"/>
</dbReference>
<dbReference type="GO" id="GO:0019901">
    <property type="term" value="F:protein kinase binding"/>
    <property type="evidence" value="ECO:0007669"/>
    <property type="project" value="InterPro"/>
</dbReference>
<dbReference type="eggNOG" id="ENOG502SD7A">
    <property type="taxonomic scope" value="Eukaryota"/>
</dbReference>
<gene>
    <name evidence="1" type="ORF">BBOV_I001710</name>
</gene>
<dbReference type="EMBL" id="AAXT01000005">
    <property type="protein sequence ID" value="EDO05255.1"/>
    <property type="molecule type" value="Genomic_DNA"/>
</dbReference>
<dbReference type="AlphaFoldDB" id="A7AW27"/>
<evidence type="ECO:0000313" key="2">
    <source>
        <dbReference type="Proteomes" id="UP000002173"/>
    </source>
</evidence>
<keyword evidence="2" id="KW-1185">Reference proteome</keyword>
<protein>
    <submittedName>
        <fullName evidence="1">Uncharacterized protein</fullName>
    </submittedName>
</protein>
<reference evidence="2" key="2">
    <citation type="journal article" date="2020" name="Data Brief">
        <title>Transcriptome dataset of Babesia bovis life stages within vertebrate and invertebrate hosts.</title>
        <authorList>
            <person name="Ueti M.W."/>
            <person name="Johnson W.C."/>
            <person name="Kappmeyer L.S."/>
            <person name="Herndon D.R."/>
            <person name="Mousel M.R."/>
            <person name="Reif K.E."/>
            <person name="Taus N.S."/>
            <person name="Ifeonu O.O."/>
            <person name="Silva J.C."/>
            <person name="Suarez C.E."/>
            <person name="Brayton K.A."/>
        </authorList>
    </citation>
    <scope>NUCLEOTIDE SEQUENCE [LARGE SCALE GENOMIC DNA]</scope>
</reference>
<dbReference type="STRING" id="5865.A7AW27"/>
<evidence type="ECO:0000313" key="1">
    <source>
        <dbReference type="EMBL" id="EDO05255.1"/>
    </source>
</evidence>
<dbReference type="Proteomes" id="UP000002173">
    <property type="component" value="Unassembled WGS sequence"/>
</dbReference>
<accession>A7AW27</accession>
<organism evidence="1 2">
    <name type="scientific">Babesia bovis</name>
    <dbReference type="NCBI Taxonomy" id="5865"/>
    <lineage>
        <taxon>Eukaryota</taxon>
        <taxon>Sar</taxon>
        <taxon>Alveolata</taxon>
        <taxon>Apicomplexa</taxon>
        <taxon>Aconoidasida</taxon>
        <taxon>Piroplasmida</taxon>
        <taxon>Babesiidae</taxon>
        <taxon>Babesia</taxon>
    </lineage>
</organism>
<dbReference type="InParanoid" id="A7AW27"/>
<reference evidence="1 2" key="1">
    <citation type="journal article" date="2007" name="PLoS Pathog.">
        <title>Genome sequence of Babesia bovis and comparative analysis of apicomplexan hemoprotozoa.</title>
        <authorList>
            <person name="Brayton K.A."/>
            <person name="Lau A.O.T."/>
            <person name="Herndon D.R."/>
            <person name="Hannick L."/>
            <person name="Kappmeyer L.S."/>
            <person name="Berens S.J."/>
            <person name="Bidwell S.L."/>
            <person name="Brown W.C."/>
            <person name="Crabtree J."/>
            <person name="Fadrosh D."/>
            <person name="Feldblum T."/>
            <person name="Forberger H.A."/>
            <person name="Haas B.J."/>
            <person name="Howell J.M."/>
            <person name="Khouri H."/>
            <person name="Koo H."/>
            <person name="Mann D.J."/>
            <person name="Norimine J."/>
            <person name="Paulsen I.T."/>
            <person name="Radune D."/>
            <person name="Ren Q."/>
            <person name="Smith R.K. Jr."/>
            <person name="Suarez C.E."/>
            <person name="White O."/>
            <person name="Wortman J.R."/>
            <person name="Knowles D.P. Jr."/>
            <person name="McElwain T.F."/>
            <person name="Nene V.M."/>
        </authorList>
    </citation>
    <scope>NUCLEOTIDE SEQUENCE [LARGE SCALE GENOMIC DNA]</scope>
    <source>
        <strain evidence="1">T2Bo</strain>
    </source>
</reference>
<dbReference type="GeneID" id="5477039"/>